<accession>A0A1G4BK35</accession>
<dbReference type="STRING" id="1209926.A0A1G4BK35"/>
<dbReference type="GeneID" id="34556308"/>
<dbReference type="Proteomes" id="UP000176998">
    <property type="component" value="Unassembled WGS sequence"/>
</dbReference>
<gene>
    <name evidence="1" type="ORF">CORC01_03148</name>
</gene>
<feature type="non-terminal residue" evidence="1">
    <location>
        <position position="1"/>
    </location>
</feature>
<organism evidence="1 2">
    <name type="scientific">Colletotrichum orchidophilum</name>
    <dbReference type="NCBI Taxonomy" id="1209926"/>
    <lineage>
        <taxon>Eukaryota</taxon>
        <taxon>Fungi</taxon>
        <taxon>Dikarya</taxon>
        <taxon>Ascomycota</taxon>
        <taxon>Pezizomycotina</taxon>
        <taxon>Sordariomycetes</taxon>
        <taxon>Hypocreomycetidae</taxon>
        <taxon>Glomerellales</taxon>
        <taxon>Glomerellaceae</taxon>
        <taxon>Colletotrichum</taxon>
    </lineage>
</organism>
<evidence type="ECO:0008006" key="3">
    <source>
        <dbReference type="Google" id="ProtNLM"/>
    </source>
</evidence>
<dbReference type="OrthoDB" id="5584028at2759"/>
<protein>
    <recommendedName>
        <fullName evidence="3">Tim17/Tim22/Tim23 family protein</fullName>
    </recommendedName>
</protein>
<evidence type="ECO:0000313" key="1">
    <source>
        <dbReference type="EMBL" id="OHF01658.1"/>
    </source>
</evidence>
<comment type="caution">
    <text evidence="1">The sequence shown here is derived from an EMBL/GenBank/DDBJ whole genome shotgun (WGS) entry which is preliminary data.</text>
</comment>
<sequence>STTPPPAYYRLSYVQKTVHEHDGIRSKAQIRPNMNNTMAERPETIAESLRFGQKHSESRLSIPTPARIPLAGLIGFGIGTTLGLAHGGRIAQLRFRAEHAHKMPTTTTGWYLYHKSKNYHTMYGGLREGLTMGVRLSFWTLMAFGLESTIDRCRGQSDLISTVSASLTVAGTFSLWNRFSLPTAARTARYGLLFGLVYGGLQDAVGLARGRRIGYIESLRRRFGSGKAPKADQPQSG</sequence>
<dbReference type="RefSeq" id="XP_022478800.1">
    <property type="nucleotide sequence ID" value="XM_022614798.1"/>
</dbReference>
<evidence type="ECO:0000313" key="2">
    <source>
        <dbReference type="Proteomes" id="UP000176998"/>
    </source>
</evidence>
<dbReference type="PANTHER" id="PTHR37852:SF1">
    <property type="entry name" value="HIG1 DOMAIN-CONTAINING PROTEIN"/>
    <property type="match status" value="1"/>
</dbReference>
<dbReference type="AlphaFoldDB" id="A0A1G4BK35"/>
<keyword evidence="2" id="KW-1185">Reference proteome</keyword>
<reference evidence="1 2" key="1">
    <citation type="submission" date="2016-09" db="EMBL/GenBank/DDBJ databases">
        <authorList>
            <person name="Capua I."/>
            <person name="De Benedictis P."/>
            <person name="Joannis T."/>
            <person name="Lombin L.H."/>
            <person name="Cattoli G."/>
        </authorList>
    </citation>
    <scope>NUCLEOTIDE SEQUENCE [LARGE SCALE GENOMIC DNA]</scope>
    <source>
        <strain evidence="1 2">IMI 309357</strain>
    </source>
</reference>
<proteinExistence type="predicted"/>
<name>A0A1G4BK35_9PEZI</name>
<dbReference type="PANTHER" id="PTHR37852">
    <property type="entry name" value="YALI0B21208P"/>
    <property type="match status" value="1"/>
</dbReference>
<dbReference type="EMBL" id="MJBS01000018">
    <property type="protein sequence ID" value="OHF01658.1"/>
    <property type="molecule type" value="Genomic_DNA"/>
</dbReference>